<feature type="region of interest" description="Disordered" evidence="1">
    <location>
        <begin position="382"/>
        <end position="456"/>
    </location>
</feature>
<evidence type="ECO:0000256" key="1">
    <source>
        <dbReference type="SAM" id="MobiDB-lite"/>
    </source>
</evidence>
<feature type="region of interest" description="Disordered" evidence="1">
    <location>
        <begin position="81"/>
        <end position="108"/>
    </location>
</feature>
<protein>
    <recommendedName>
        <fullName evidence="4">BTB domain-containing protein</fullName>
    </recommendedName>
</protein>
<evidence type="ECO:0008006" key="4">
    <source>
        <dbReference type="Google" id="ProtNLM"/>
    </source>
</evidence>
<keyword evidence="3" id="KW-1185">Reference proteome</keyword>
<dbReference type="InterPro" id="IPR011333">
    <property type="entry name" value="SKP1/BTB/POZ_sf"/>
</dbReference>
<gene>
    <name evidence="2" type="ORF">OHK93_003758</name>
</gene>
<name>A0AA43QVV2_9LECA</name>
<dbReference type="AlphaFoldDB" id="A0AA43QVV2"/>
<comment type="caution">
    <text evidence="2">The sequence shown here is derived from an EMBL/GenBank/DDBJ whole genome shotgun (WGS) entry which is preliminary data.</text>
</comment>
<organism evidence="2 3">
    <name type="scientific">Ramalina farinacea</name>
    <dbReference type="NCBI Taxonomy" id="258253"/>
    <lineage>
        <taxon>Eukaryota</taxon>
        <taxon>Fungi</taxon>
        <taxon>Dikarya</taxon>
        <taxon>Ascomycota</taxon>
        <taxon>Pezizomycotina</taxon>
        <taxon>Lecanoromycetes</taxon>
        <taxon>OSLEUM clade</taxon>
        <taxon>Lecanoromycetidae</taxon>
        <taxon>Lecanorales</taxon>
        <taxon>Lecanorineae</taxon>
        <taxon>Ramalinaceae</taxon>
        <taxon>Ramalina</taxon>
    </lineage>
</organism>
<dbReference type="PANTHER" id="PTHR47843:SF2">
    <property type="entry name" value="BTB DOMAIN-CONTAINING PROTEIN"/>
    <property type="match status" value="1"/>
</dbReference>
<dbReference type="Proteomes" id="UP001161017">
    <property type="component" value="Unassembled WGS sequence"/>
</dbReference>
<evidence type="ECO:0000313" key="3">
    <source>
        <dbReference type="Proteomes" id="UP001161017"/>
    </source>
</evidence>
<reference evidence="2" key="1">
    <citation type="journal article" date="2023" name="Genome Biol. Evol.">
        <title>First Whole Genome Sequence and Flow Cytometry Genome Size Data for the Lichen-Forming Fungus Ramalina farinacea (Ascomycota).</title>
        <authorList>
            <person name="Llewellyn T."/>
            <person name="Mian S."/>
            <person name="Hill R."/>
            <person name="Leitch I.J."/>
            <person name="Gaya E."/>
        </authorList>
    </citation>
    <scope>NUCLEOTIDE SEQUENCE</scope>
    <source>
        <strain evidence="2">LIQ254RAFAR</strain>
    </source>
</reference>
<evidence type="ECO:0000313" key="2">
    <source>
        <dbReference type="EMBL" id="MDI1492544.1"/>
    </source>
</evidence>
<dbReference type="EMBL" id="JAPUFD010000019">
    <property type="protein sequence ID" value="MDI1492544.1"/>
    <property type="molecule type" value="Genomic_DNA"/>
</dbReference>
<feature type="compositionally biased region" description="Basic and acidic residues" evidence="1">
    <location>
        <begin position="385"/>
        <end position="398"/>
    </location>
</feature>
<sequence>MVCVSSYFNTPTFKDVVEDQTFFVHAGLMERWSTPLYCFISLNMKEKEQGFAELKDVTSSTFDCFLEWACKGFYTPPEPSIDPTIQKKGTSKASAGGLSSTSGKKGKKDQKSLYELLNDDEPLQHAVPSENSAPKMLQKLREAFQSRKSTARKGPPPRKNLNTSENYTDVFLCHAQLYVFAEKYDIQQLKSLAFEELHAVLAIFDLHVERAGDIGALFRYAYGNIQQSSVDQEPLLGMLKDYLGFEMDILMQNESFRELVKEDINDMLEDYMMQALVNRLLKWRIAIGIVTPTVETGWTNGLNISYFTSAPFPFTVEGEPFYVHPRLISRLSKPLAGLIENHLGSEKKRDYNSCPKDVSAATFDRFLEWAYKGFYTQPSPTIDSKIGREVEGDTEHAPRPTTSEDTGPDIPVIEEPLAPPSTGNWHRDTRWGIGKEDPEFQDVPTPAPAPDADYGYYGTKKKSKKGLAKTPFGEMEAPEPAPSQRDELKKAFCGLKLSVPPRPKDQRSPRKNLDAGEDYTKIFLCHAELYVFAVQNEIEGLRTLALHKLHAVLAGFKLYQERTGDIIALLGYSYAKTKSPDSGKEPLRELLASYVAFEMDTLMLDKAFEDLMRDGSDILSDYMSSVLKRITS</sequence>
<feature type="compositionally biased region" description="Low complexity" evidence="1">
    <location>
        <begin position="86"/>
        <end position="103"/>
    </location>
</feature>
<feature type="compositionally biased region" description="Basic and acidic residues" evidence="1">
    <location>
        <begin position="425"/>
        <end position="438"/>
    </location>
</feature>
<dbReference type="Gene3D" id="3.30.710.10">
    <property type="entry name" value="Potassium Channel Kv1.1, Chain A"/>
    <property type="match status" value="1"/>
</dbReference>
<dbReference type="PANTHER" id="PTHR47843">
    <property type="entry name" value="BTB DOMAIN-CONTAINING PROTEIN-RELATED"/>
    <property type="match status" value="1"/>
</dbReference>
<accession>A0AA43QVV2</accession>
<proteinExistence type="predicted"/>